<keyword evidence="2" id="KW-0274">FAD</keyword>
<dbReference type="SUPFAM" id="SSF51905">
    <property type="entry name" value="FAD/NAD(P)-binding domain"/>
    <property type="match status" value="2"/>
</dbReference>
<dbReference type="InterPro" id="IPR036188">
    <property type="entry name" value="FAD/NAD-bd_sf"/>
</dbReference>
<dbReference type="Proteomes" id="UP000229756">
    <property type="component" value="Unassembled WGS sequence"/>
</dbReference>
<dbReference type="InterPro" id="IPR023753">
    <property type="entry name" value="FAD/NAD-binding_dom"/>
</dbReference>
<dbReference type="PRINTS" id="PR00368">
    <property type="entry name" value="FADPNR"/>
</dbReference>
<dbReference type="InterPro" id="IPR008255">
    <property type="entry name" value="Pyr_nucl-diS_OxRdtase_2_AS"/>
</dbReference>
<sequence>MESNIYDTIIVGAGAAGCSAAIYATRYAMKTLMLGGPMPGGLITEARDVENYPGFKSISGMDLAKNFIDQAVSLGAKYQIDTVSSISKVDNFFEVKTFEKVYQAKSVILATGTHHRKLGVKGEEEFAGRGVSYCATCDAPFFKDKVVAIIGGGNSAVEGAQDVAMHAKLVYLIYRSELKAAPLYIEELKKKENITEVPFTNIIEIKGDSVVKMIELDNPFNDSVALAVGGVFIQIGYVPQTDLAGTLGAELTKNMYVKVDAGMSSSIAGLFCAGDMNNASNLLHQQVTSAAEGAIAAQSAYRFIKTSPYLVKEA</sequence>
<keyword evidence="4" id="KW-1015">Disulfide bond</keyword>
<dbReference type="AlphaFoldDB" id="A0A2M8ELJ3"/>
<name>A0A2M8ELJ3_UNCKA</name>
<gene>
    <name evidence="7" type="ORF">CO058_02395</name>
</gene>
<dbReference type="GO" id="GO:0016668">
    <property type="term" value="F:oxidoreductase activity, acting on a sulfur group of donors, NAD(P) as acceptor"/>
    <property type="evidence" value="ECO:0007669"/>
    <property type="project" value="UniProtKB-ARBA"/>
</dbReference>
<organism evidence="7 8">
    <name type="scientific">candidate division WWE3 bacterium CG_4_9_14_0_2_um_filter_35_11</name>
    <dbReference type="NCBI Taxonomy" id="1975077"/>
    <lineage>
        <taxon>Bacteria</taxon>
        <taxon>Katanobacteria</taxon>
    </lineage>
</organism>
<dbReference type="InterPro" id="IPR050097">
    <property type="entry name" value="Ferredoxin-NADP_redctase_2"/>
</dbReference>
<evidence type="ECO:0000259" key="6">
    <source>
        <dbReference type="Pfam" id="PF07992"/>
    </source>
</evidence>
<accession>A0A2M8ELJ3</accession>
<dbReference type="Pfam" id="PF07992">
    <property type="entry name" value="Pyr_redox_2"/>
    <property type="match status" value="1"/>
</dbReference>
<evidence type="ECO:0000313" key="7">
    <source>
        <dbReference type="EMBL" id="PJC23585.1"/>
    </source>
</evidence>
<comment type="caution">
    <text evidence="7">The sequence shown here is derived from an EMBL/GenBank/DDBJ whole genome shotgun (WGS) entry which is preliminary data.</text>
</comment>
<evidence type="ECO:0000256" key="3">
    <source>
        <dbReference type="ARBA" id="ARBA00023002"/>
    </source>
</evidence>
<reference evidence="8" key="1">
    <citation type="submission" date="2017-09" db="EMBL/GenBank/DDBJ databases">
        <title>Depth-based differentiation of microbial function through sediment-hosted aquifers and enrichment of novel symbionts in the deep terrestrial subsurface.</title>
        <authorList>
            <person name="Probst A.J."/>
            <person name="Ladd B."/>
            <person name="Jarett J.K."/>
            <person name="Geller-Mcgrath D.E."/>
            <person name="Sieber C.M.K."/>
            <person name="Emerson J.B."/>
            <person name="Anantharaman K."/>
            <person name="Thomas B.C."/>
            <person name="Malmstrom R."/>
            <person name="Stieglmeier M."/>
            <person name="Klingl A."/>
            <person name="Woyke T."/>
            <person name="Ryan C.M."/>
            <person name="Banfield J.F."/>
        </authorList>
    </citation>
    <scope>NUCLEOTIDE SEQUENCE [LARGE SCALE GENOMIC DNA]</scope>
</reference>
<evidence type="ECO:0000256" key="2">
    <source>
        <dbReference type="ARBA" id="ARBA00022827"/>
    </source>
</evidence>
<evidence type="ECO:0000256" key="5">
    <source>
        <dbReference type="ARBA" id="ARBA00023284"/>
    </source>
</evidence>
<evidence type="ECO:0000256" key="4">
    <source>
        <dbReference type="ARBA" id="ARBA00023157"/>
    </source>
</evidence>
<proteinExistence type="predicted"/>
<dbReference type="PROSITE" id="PS00573">
    <property type="entry name" value="PYRIDINE_REDOX_2"/>
    <property type="match status" value="1"/>
</dbReference>
<evidence type="ECO:0000313" key="8">
    <source>
        <dbReference type="Proteomes" id="UP000229756"/>
    </source>
</evidence>
<dbReference type="PANTHER" id="PTHR48105">
    <property type="entry name" value="THIOREDOXIN REDUCTASE 1-RELATED-RELATED"/>
    <property type="match status" value="1"/>
</dbReference>
<evidence type="ECO:0000256" key="1">
    <source>
        <dbReference type="ARBA" id="ARBA00022630"/>
    </source>
</evidence>
<keyword evidence="5" id="KW-0676">Redox-active center</keyword>
<dbReference type="Gene3D" id="3.50.50.60">
    <property type="entry name" value="FAD/NAD(P)-binding domain"/>
    <property type="match status" value="2"/>
</dbReference>
<dbReference type="PRINTS" id="PR00469">
    <property type="entry name" value="PNDRDTASEII"/>
</dbReference>
<dbReference type="EMBL" id="PFSJ01000019">
    <property type="protein sequence ID" value="PJC23585.1"/>
    <property type="molecule type" value="Genomic_DNA"/>
</dbReference>
<keyword evidence="1" id="KW-0285">Flavoprotein</keyword>
<protein>
    <submittedName>
        <fullName evidence="7">Thioredoxin reductase</fullName>
    </submittedName>
</protein>
<feature type="domain" description="FAD/NAD(P)-binding" evidence="6">
    <location>
        <begin position="6"/>
        <end position="282"/>
    </location>
</feature>
<keyword evidence="3" id="KW-0560">Oxidoreductase</keyword>